<keyword evidence="2" id="KW-1185">Reference proteome</keyword>
<protein>
    <submittedName>
        <fullName evidence="1">Uncharacterized protein</fullName>
    </submittedName>
</protein>
<dbReference type="AlphaFoldDB" id="Q2CEP0"/>
<name>Q2CEP0_OCEGH</name>
<evidence type="ECO:0000313" key="2">
    <source>
        <dbReference type="Proteomes" id="UP000003635"/>
    </source>
</evidence>
<dbReference type="HOGENOM" id="CLU_3416905_0_0_5"/>
<organism evidence="1 2">
    <name type="scientific">Oceanicola granulosus (strain ATCC BAA-861 / DSM 15982 / KCTC 12143 / HTCC2516)</name>
    <dbReference type="NCBI Taxonomy" id="314256"/>
    <lineage>
        <taxon>Bacteria</taxon>
        <taxon>Pseudomonadati</taxon>
        <taxon>Pseudomonadota</taxon>
        <taxon>Alphaproteobacteria</taxon>
        <taxon>Rhodobacterales</taxon>
        <taxon>Roseobacteraceae</taxon>
        <taxon>Oceanicola</taxon>
    </lineage>
</organism>
<reference evidence="1 2" key="1">
    <citation type="journal article" date="2010" name="J. Bacteriol.">
        <title>Genome sequences of Oceanicola granulosus HTCC2516(T) and Oceanicola batsensis HTCC2597(TDelta).</title>
        <authorList>
            <person name="Thrash J.C."/>
            <person name="Cho J.C."/>
            <person name="Vergin K.L."/>
            <person name="Giovannoni S.J."/>
        </authorList>
    </citation>
    <scope>NUCLEOTIDE SEQUENCE [LARGE SCALE GENOMIC DNA]</scope>
    <source>
        <strain evidence="2">ATCC BAA-861 / DSM 15982 / KCTC 12143 / HTCC2516</strain>
    </source>
</reference>
<dbReference type="Proteomes" id="UP000003635">
    <property type="component" value="Unassembled WGS sequence"/>
</dbReference>
<sequence length="26" mass="2712">MATDTSGVDPPKVKLPGLRLLDASMV</sequence>
<proteinExistence type="predicted"/>
<accession>Q2CEP0</accession>
<evidence type="ECO:0000313" key="1">
    <source>
        <dbReference type="EMBL" id="EAR51092.1"/>
    </source>
</evidence>
<gene>
    <name evidence="1" type="ORF">OG2516_18020</name>
</gene>
<comment type="caution">
    <text evidence="1">The sequence shown here is derived from an EMBL/GenBank/DDBJ whole genome shotgun (WGS) entry which is preliminary data.</text>
</comment>
<dbReference type="EMBL" id="AAOT01000017">
    <property type="protein sequence ID" value="EAR51092.1"/>
    <property type="molecule type" value="Genomic_DNA"/>
</dbReference>